<name>A0AAJ1TR00_9HYPH</name>
<organism evidence="2 3">
    <name type="scientific">Methylobacterium brachiatum</name>
    <dbReference type="NCBI Taxonomy" id="269660"/>
    <lineage>
        <taxon>Bacteria</taxon>
        <taxon>Pseudomonadati</taxon>
        <taxon>Pseudomonadota</taxon>
        <taxon>Alphaproteobacteria</taxon>
        <taxon>Hyphomicrobiales</taxon>
        <taxon>Methylobacteriaceae</taxon>
        <taxon>Methylobacterium</taxon>
    </lineage>
</organism>
<evidence type="ECO:0000313" key="3">
    <source>
        <dbReference type="Proteomes" id="UP001223420"/>
    </source>
</evidence>
<dbReference type="RefSeq" id="WP_091861433.1">
    <property type="nucleotide sequence ID" value="NZ_FOQW01000007.1"/>
</dbReference>
<dbReference type="InterPro" id="IPR050228">
    <property type="entry name" value="Carboxylesterase_BioH"/>
</dbReference>
<dbReference type="Gene3D" id="3.40.50.1820">
    <property type="entry name" value="alpha/beta hydrolase"/>
    <property type="match status" value="1"/>
</dbReference>
<protein>
    <submittedName>
        <fullName evidence="2">Pimeloyl-ACP methyl ester carboxylesterase</fullName>
    </submittedName>
</protein>
<feature type="domain" description="AB hydrolase-1" evidence="1">
    <location>
        <begin position="38"/>
        <end position="265"/>
    </location>
</feature>
<dbReference type="SUPFAM" id="SSF53474">
    <property type="entry name" value="alpha/beta-Hydrolases"/>
    <property type="match status" value="1"/>
</dbReference>
<dbReference type="GeneID" id="90832149"/>
<accession>A0AAJ1TR00</accession>
<dbReference type="PANTHER" id="PTHR43194:SF2">
    <property type="entry name" value="PEROXISOMAL MEMBRANE PROTEIN LPX1"/>
    <property type="match status" value="1"/>
</dbReference>
<gene>
    <name evidence="2" type="ORF">QO001_004174</name>
</gene>
<dbReference type="InterPro" id="IPR029058">
    <property type="entry name" value="AB_hydrolase_fold"/>
</dbReference>
<evidence type="ECO:0000259" key="1">
    <source>
        <dbReference type="Pfam" id="PF12697"/>
    </source>
</evidence>
<evidence type="ECO:0000313" key="2">
    <source>
        <dbReference type="EMBL" id="MDQ0545231.1"/>
    </source>
</evidence>
<dbReference type="EMBL" id="JAUSWL010000008">
    <property type="protein sequence ID" value="MDQ0545231.1"/>
    <property type="molecule type" value="Genomic_DNA"/>
</dbReference>
<dbReference type="AlphaFoldDB" id="A0AAJ1TR00"/>
<dbReference type="Proteomes" id="UP001223420">
    <property type="component" value="Unassembled WGS sequence"/>
</dbReference>
<proteinExistence type="predicted"/>
<dbReference type="InterPro" id="IPR000073">
    <property type="entry name" value="AB_hydrolase_1"/>
</dbReference>
<reference evidence="2" key="1">
    <citation type="submission" date="2023-07" db="EMBL/GenBank/DDBJ databases">
        <title>Genomic Encyclopedia of Type Strains, Phase IV (KMG-IV): sequencing the most valuable type-strain genomes for metagenomic binning, comparative biology and taxonomic classification.</title>
        <authorList>
            <person name="Goeker M."/>
        </authorList>
    </citation>
    <scope>NUCLEOTIDE SEQUENCE</scope>
    <source>
        <strain evidence="2">DSM 19569</strain>
    </source>
</reference>
<dbReference type="Pfam" id="PF12697">
    <property type="entry name" value="Abhydrolase_6"/>
    <property type="match status" value="1"/>
</dbReference>
<sequence>MLFTSAARRLNSISPSYSRGDLELISRPAISGRPSISLLFVHGINVGAWVWEDHFLDYFAKVGFNAHAVSLRGHGRSWGSEHIREWTLADYVDDLVEATGRIEGALVLVGHSLGGAVVQKFVQGGGRAAGMALMASVPPWGLAPSAFRMATRSPQMLTVLLEMSSGHRPPADKGLLRRMLFTPDTPDIELDRFLLRVGPESPKLKLQLQGWPPLAPSPWLAPKVFVLGAADDAIVPIDEVWRTGLYYGCLPELVPGLGHMVMSGPRWRASAVRLEKWLKAKFM</sequence>
<comment type="caution">
    <text evidence="2">The sequence shown here is derived from an EMBL/GenBank/DDBJ whole genome shotgun (WGS) entry which is preliminary data.</text>
</comment>
<dbReference type="PANTHER" id="PTHR43194">
    <property type="entry name" value="HYDROLASE ALPHA/BETA FOLD FAMILY"/>
    <property type="match status" value="1"/>
</dbReference>